<evidence type="ECO:0000259" key="7">
    <source>
        <dbReference type="Pfam" id="PF20667"/>
    </source>
</evidence>
<reference evidence="8" key="1">
    <citation type="journal article" date="2020" name="Stud. Mycol.">
        <title>101 Dothideomycetes genomes: a test case for predicting lifestyles and emergence of pathogens.</title>
        <authorList>
            <person name="Haridas S."/>
            <person name="Albert R."/>
            <person name="Binder M."/>
            <person name="Bloem J."/>
            <person name="Labutti K."/>
            <person name="Salamov A."/>
            <person name="Andreopoulos B."/>
            <person name="Baker S."/>
            <person name="Barry K."/>
            <person name="Bills G."/>
            <person name="Bluhm B."/>
            <person name="Cannon C."/>
            <person name="Castanera R."/>
            <person name="Culley D."/>
            <person name="Daum C."/>
            <person name="Ezra D."/>
            <person name="Gonzalez J."/>
            <person name="Henrissat B."/>
            <person name="Kuo A."/>
            <person name="Liang C."/>
            <person name="Lipzen A."/>
            <person name="Lutzoni F."/>
            <person name="Magnuson J."/>
            <person name="Mondo S."/>
            <person name="Nolan M."/>
            <person name="Ohm R."/>
            <person name="Pangilinan J."/>
            <person name="Park H.-J."/>
            <person name="Ramirez L."/>
            <person name="Alfaro M."/>
            <person name="Sun H."/>
            <person name="Tritt A."/>
            <person name="Yoshinaga Y."/>
            <person name="Zwiers L.-H."/>
            <person name="Turgeon B."/>
            <person name="Goodwin S."/>
            <person name="Spatafora J."/>
            <person name="Crous P."/>
            <person name="Grigoriev I."/>
        </authorList>
    </citation>
    <scope>NUCLEOTIDE SEQUENCE</scope>
    <source>
        <strain evidence="8">CBS 121739</strain>
    </source>
</reference>
<evidence type="ECO:0000256" key="4">
    <source>
        <dbReference type="ARBA" id="ARBA00023054"/>
    </source>
</evidence>
<evidence type="ECO:0000256" key="2">
    <source>
        <dbReference type="ARBA" id="ARBA00022448"/>
    </source>
</evidence>
<dbReference type="InterPro" id="IPR048627">
    <property type="entry name" value="Sec10_HB"/>
</dbReference>
<dbReference type="EMBL" id="ML996581">
    <property type="protein sequence ID" value="KAF2754072.1"/>
    <property type="molecule type" value="Genomic_DNA"/>
</dbReference>
<feature type="domain" description="Exocyst complex component Sec10 N-terminal" evidence="7">
    <location>
        <begin position="69"/>
        <end position="185"/>
    </location>
</feature>
<evidence type="ECO:0000313" key="8">
    <source>
        <dbReference type="EMBL" id="KAF2754072.1"/>
    </source>
</evidence>
<dbReference type="RefSeq" id="XP_033596523.1">
    <property type="nucleotide sequence ID" value="XM_033742101.1"/>
</dbReference>
<keyword evidence="9" id="KW-1185">Reference proteome</keyword>
<dbReference type="GeneID" id="54483155"/>
<dbReference type="GO" id="GO:0000145">
    <property type="term" value="C:exocyst"/>
    <property type="evidence" value="ECO:0007669"/>
    <property type="project" value="TreeGrafter"/>
</dbReference>
<dbReference type="InterPro" id="IPR048625">
    <property type="entry name" value="Sec10_N"/>
</dbReference>
<dbReference type="Proteomes" id="UP000799437">
    <property type="component" value="Unassembled WGS sequence"/>
</dbReference>
<dbReference type="GO" id="GO:0006887">
    <property type="term" value="P:exocytosis"/>
    <property type="evidence" value="ECO:0007669"/>
    <property type="project" value="UniProtKB-KW"/>
</dbReference>
<organism evidence="8 9">
    <name type="scientific">Pseudovirgaria hyperparasitica</name>
    <dbReference type="NCBI Taxonomy" id="470096"/>
    <lineage>
        <taxon>Eukaryota</taxon>
        <taxon>Fungi</taxon>
        <taxon>Dikarya</taxon>
        <taxon>Ascomycota</taxon>
        <taxon>Pezizomycotina</taxon>
        <taxon>Dothideomycetes</taxon>
        <taxon>Dothideomycetes incertae sedis</taxon>
        <taxon>Acrospermales</taxon>
        <taxon>Acrospermaceae</taxon>
        <taxon>Pseudovirgaria</taxon>
    </lineage>
</organism>
<dbReference type="InterPro" id="IPR009976">
    <property type="entry name" value="Sec10-like"/>
</dbReference>
<keyword evidence="3" id="KW-0268">Exocytosis</keyword>
<evidence type="ECO:0000256" key="1">
    <source>
        <dbReference type="ARBA" id="ARBA00006572"/>
    </source>
</evidence>
<evidence type="ECO:0000313" key="9">
    <source>
        <dbReference type="Proteomes" id="UP000799437"/>
    </source>
</evidence>
<feature type="coiled-coil region" evidence="5">
    <location>
        <begin position="76"/>
        <end position="107"/>
    </location>
</feature>
<keyword evidence="4 5" id="KW-0175">Coiled coil</keyword>
<evidence type="ECO:0000256" key="3">
    <source>
        <dbReference type="ARBA" id="ARBA00022483"/>
    </source>
</evidence>
<proteinExistence type="inferred from homology"/>
<comment type="similarity">
    <text evidence="1">Belongs to the SEC10 family.</text>
</comment>
<name>A0A6A6VU16_9PEZI</name>
<dbReference type="PANTHER" id="PTHR12100">
    <property type="entry name" value="SEC10"/>
    <property type="match status" value="1"/>
</dbReference>
<evidence type="ECO:0000256" key="5">
    <source>
        <dbReference type="SAM" id="Coils"/>
    </source>
</evidence>
<feature type="domain" description="Exocyst complex component Sec10-like alpha-helical bundle" evidence="6">
    <location>
        <begin position="196"/>
        <end position="842"/>
    </location>
</feature>
<dbReference type="OrthoDB" id="125856at2759"/>
<evidence type="ECO:0000259" key="6">
    <source>
        <dbReference type="Pfam" id="PF07393"/>
    </source>
</evidence>
<keyword evidence="2" id="KW-0813">Transport</keyword>
<dbReference type="AlphaFoldDB" id="A0A6A6VU16"/>
<dbReference type="Pfam" id="PF07393">
    <property type="entry name" value="Sec10_HB"/>
    <property type="match status" value="1"/>
</dbReference>
<gene>
    <name evidence="8" type="ORF">EJ05DRAFT_443933</name>
</gene>
<protein>
    <submittedName>
        <fullName evidence="8">Exocyst complex component Sec10</fullName>
    </submittedName>
</protein>
<dbReference type="PANTHER" id="PTHR12100:SF0">
    <property type="entry name" value="EXOCYST COMPLEX COMPONENT 5"/>
    <property type="match status" value="1"/>
</dbReference>
<dbReference type="Pfam" id="PF20667">
    <property type="entry name" value="Sec10_N"/>
    <property type="match status" value="1"/>
</dbReference>
<dbReference type="GO" id="GO:0006893">
    <property type="term" value="P:Golgi to plasma membrane transport"/>
    <property type="evidence" value="ECO:0007669"/>
    <property type="project" value="TreeGrafter"/>
</dbReference>
<accession>A0A6A6VU16</accession>
<sequence>MAPGAADTASIITGTTLTGSIRQKGPIFTLETFSDKDFIVKDFIEALSDAAVPASRRSGPGVAQQAFDPKPLIRTFEHALSRLGGLSEDLEEKENELSGSVRRAEAEHGRIVQTLGSKLDMAVENFNTLDSSLNGNVDDAGGNAALRIGEQLEELNRQSQRAQDAAELIHCWVDVSEKGHLNRLEDKKGKGEGSVQAANMARQLLRISHRLDGDPASQFNGTGVNGSLLRSGAQAKNRTREIIEKFLESLETDLLKQFDGFYRRQDFERMKECAIALRDFSDGSSVKALFVNQHQFFIDRSQLITEEIAGDDEAWASLADPDTEPPGVDPSLQTLIDEVRIVVQEESFIIKRAFPFYDEVLIRFLQRVFQQSIQQRLELVLEKADSVSSLAFLRSLQSARSYAQGLVDDLKAHGLTEHPEPATSQIAATLDQQLEDLFVPPFVGTTYIEREKKNLDELYSSLLFKFTVYHSKRRKAPTTMFSSFSQRGKELLSSARDAYMERLDSAEIPSSQKAMLLRIAGVKEAETEKKEIDVTEEDGALSIPNAKRMLKWLAEGVGRGLELTHGGPETPKDVQALLNLLLVHMGDIYLDTALDAAAEQALAQETSKSLPDYSYFNTLRSAIGVLHLLSTSVQTVLLPLASSSTMIRRDIEKNTLNTTTTLESKISTILHRTIDSALNYITKLLAQQKKNDFRPKDDDAVAVALSSETTTCQAITTFLSKTSLLATSALSGRNLSVFLTELVIGVRSLLLEHFRRFTISLTGGLVLSRDVTKYVDTVRDWPLGDELPPGAEAMHVLVDVANLFVINPDALRERLRSVKGDERGELRGYISKREDAGSVGVQAVLSAL</sequence>